<dbReference type="STRING" id="94643.A0A2A9MBB3"/>
<feature type="compositionally biased region" description="Acidic residues" evidence="1">
    <location>
        <begin position="2096"/>
        <end position="2132"/>
    </location>
</feature>
<gene>
    <name evidence="2" type="ORF">BESB_012940</name>
</gene>
<feature type="compositionally biased region" description="Basic and acidic residues" evidence="1">
    <location>
        <begin position="1341"/>
        <end position="1352"/>
    </location>
</feature>
<feature type="compositionally biased region" description="Low complexity" evidence="1">
    <location>
        <begin position="896"/>
        <end position="907"/>
    </location>
</feature>
<reference evidence="2 3" key="1">
    <citation type="submission" date="2017-09" db="EMBL/GenBank/DDBJ databases">
        <title>Genome sequencing of Besnoitia besnoiti strain Bb-Ger1.</title>
        <authorList>
            <person name="Schares G."/>
            <person name="Venepally P."/>
            <person name="Lorenzi H.A."/>
        </authorList>
    </citation>
    <scope>NUCLEOTIDE SEQUENCE [LARGE SCALE GENOMIC DNA]</scope>
    <source>
        <strain evidence="2 3">Bb-Ger1</strain>
    </source>
</reference>
<feature type="region of interest" description="Disordered" evidence="1">
    <location>
        <begin position="1189"/>
        <end position="1436"/>
    </location>
</feature>
<feature type="compositionally biased region" description="Low complexity" evidence="1">
    <location>
        <begin position="456"/>
        <end position="494"/>
    </location>
</feature>
<dbReference type="EMBL" id="NWUJ01000010">
    <property type="protein sequence ID" value="PFH32682.1"/>
    <property type="molecule type" value="Genomic_DNA"/>
</dbReference>
<dbReference type="KEGG" id="bbes:BESB_012940"/>
<feature type="region of interest" description="Disordered" evidence="1">
    <location>
        <begin position="857"/>
        <end position="907"/>
    </location>
</feature>
<accession>A0A2A9MBB3</accession>
<comment type="caution">
    <text evidence="2">The sequence shown here is derived from an EMBL/GenBank/DDBJ whole genome shotgun (WGS) entry which is preliminary data.</text>
</comment>
<keyword evidence="3" id="KW-1185">Reference proteome</keyword>
<feature type="compositionally biased region" description="Low complexity" evidence="1">
    <location>
        <begin position="294"/>
        <end position="321"/>
    </location>
</feature>
<feature type="compositionally biased region" description="Gly residues" evidence="1">
    <location>
        <begin position="833"/>
        <end position="845"/>
    </location>
</feature>
<feature type="compositionally biased region" description="Basic and acidic residues" evidence="1">
    <location>
        <begin position="814"/>
        <end position="830"/>
    </location>
</feature>
<dbReference type="OrthoDB" id="10459145at2759"/>
<proteinExistence type="predicted"/>
<feature type="region of interest" description="Disordered" evidence="1">
    <location>
        <begin position="173"/>
        <end position="231"/>
    </location>
</feature>
<feature type="compositionally biased region" description="Acidic residues" evidence="1">
    <location>
        <begin position="2062"/>
        <end position="2076"/>
    </location>
</feature>
<feature type="compositionally biased region" description="Basic and acidic residues" evidence="1">
    <location>
        <begin position="1975"/>
        <end position="1987"/>
    </location>
</feature>
<feature type="compositionally biased region" description="Basic and acidic residues" evidence="1">
    <location>
        <begin position="1890"/>
        <end position="1922"/>
    </location>
</feature>
<feature type="region of interest" description="Disordered" evidence="1">
    <location>
        <begin position="248"/>
        <end position="321"/>
    </location>
</feature>
<dbReference type="VEuPathDB" id="ToxoDB:BESB_012940"/>
<feature type="compositionally biased region" description="Low complexity" evidence="1">
    <location>
        <begin position="1088"/>
        <end position="1103"/>
    </location>
</feature>
<feature type="region of interest" description="Disordered" evidence="1">
    <location>
        <begin position="807"/>
        <end position="845"/>
    </location>
</feature>
<feature type="region of interest" description="Disordered" evidence="1">
    <location>
        <begin position="1678"/>
        <end position="1739"/>
    </location>
</feature>
<name>A0A2A9MBB3_BESBE</name>
<feature type="compositionally biased region" description="Basic and acidic residues" evidence="1">
    <location>
        <begin position="1858"/>
        <end position="1874"/>
    </location>
</feature>
<feature type="region of interest" description="Disordered" evidence="1">
    <location>
        <begin position="671"/>
        <end position="716"/>
    </location>
</feature>
<feature type="compositionally biased region" description="Basic and acidic residues" evidence="1">
    <location>
        <begin position="2000"/>
        <end position="2011"/>
    </location>
</feature>
<evidence type="ECO:0000313" key="2">
    <source>
        <dbReference type="EMBL" id="PFH32682.1"/>
    </source>
</evidence>
<feature type="compositionally biased region" description="Low complexity" evidence="1">
    <location>
        <begin position="1411"/>
        <end position="1436"/>
    </location>
</feature>
<feature type="compositionally biased region" description="Low complexity" evidence="1">
    <location>
        <begin position="1467"/>
        <end position="1504"/>
    </location>
</feature>
<feature type="region of interest" description="Disordered" evidence="1">
    <location>
        <begin position="446"/>
        <end position="500"/>
    </location>
</feature>
<feature type="compositionally biased region" description="Low complexity" evidence="1">
    <location>
        <begin position="1844"/>
        <end position="1856"/>
    </location>
</feature>
<dbReference type="GeneID" id="40306356"/>
<feature type="region of interest" description="Disordered" evidence="1">
    <location>
        <begin position="537"/>
        <end position="567"/>
    </location>
</feature>
<protein>
    <submittedName>
        <fullName evidence="2">Uncharacterized protein</fullName>
    </submittedName>
</protein>
<evidence type="ECO:0000256" key="1">
    <source>
        <dbReference type="SAM" id="MobiDB-lite"/>
    </source>
</evidence>
<feature type="compositionally biased region" description="Low complexity" evidence="1">
    <location>
        <begin position="1705"/>
        <end position="1739"/>
    </location>
</feature>
<feature type="region of interest" description="Disordered" evidence="1">
    <location>
        <begin position="1467"/>
        <end position="1546"/>
    </location>
</feature>
<feature type="compositionally biased region" description="Basic and acidic residues" evidence="1">
    <location>
        <begin position="1285"/>
        <end position="1331"/>
    </location>
</feature>
<feature type="compositionally biased region" description="Low complexity" evidence="1">
    <location>
        <begin position="861"/>
        <end position="875"/>
    </location>
</feature>
<feature type="region of interest" description="Disordered" evidence="1">
    <location>
        <begin position="1068"/>
        <end position="1103"/>
    </location>
</feature>
<feature type="compositionally biased region" description="Low complexity" evidence="1">
    <location>
        <begin position="84"/>
        <end position="97"/>
    </location>
</feature>
<feature type="compositionally biased region" description="Basic and acidic residues" evidence="1">
    <location>
        <begin position="1687"/>
        <end position="1703"/>
    </location>
</feature>
<feature type="region of interest" description="Disordered" evidence="1">
    <location>
        <begin position="1800"/>
        <end position="2132"/>
    </location>
</feature>
<feature type="compositionally biased region" description="Polar residues" evidence="1">
    <location>
        <begin position="1800"/>
        <end position="1809"/>
    </location>
</feature>
<feature type="compositionally biased region" description="Low complexity" evidence="1">
    <location>
        <begin position="554"/>
        <end position="567"/>
    </location>
</feature>
<feature type="region of interest" description="Disordered" evidence="1">
    <location>
        <begin position="1"/>
        <end position="97"/>
    </location>
</feature>
<dbReference type="RefSeq" id="XP_029216691.1">
    <property type="nucleotide sequence ID" value="XM_029360024.1"/>
</dbReference>
<feature type="compositionally biased region" description="Low complexity" evidence="1">
    <location>
        <begin position="537"/>
        <end position="547"/>
    </location>
</feature>
<feature type="compositionally biased region" description="Low complexity" evidence="1">
    <location>
        <begin position="41"/>
        <end position="77"/>
    </location>
</feature>
<evidence type="ECO:0000313" key="3">
    <source>
        <dbReference type="Proteomes" id="UP000224006"/>
    </source>
</evidence>
<sequence>MSPSARHPNPSRGANAEVDAVSATMPRPTPTSAFVRSVVGSSGPFPSLSAAASAAPTSSRAASSASRPSSSPALSPRSGRRAASRASSASPAAPPSAVAFARQIAAAAIGSSLRRAPSEVVPPPAEDADFLSSRLGFAPRSFRERLLGLQPPRRAEVNGRSADDAPRRSVFAPLFFPQGGNPRRAVQQRREASLRGRASRSCWEPEDDDGGMLITRSNPLPGMRHFSEIPPPAVGSLRCSAEASPSQAVSASTAAPVGGSSRTVPATEAERAETGSSRGDAVAAPGRDEDGEEAAAATSQSSASLPPGASSASQGGSSSESEDAVAAAVRVATEVFESRFASAPRSSSSRALSPLHARVFADHPGAESLLGGAAVPPRLFLTSWLLPRAGFEGHEGPERVGGEASRVLTAEAGPPTPAPALPLSSPPPAFSVPSFASLLSRSSASVPTAPPPASAAPPLADASAARPSAQAPVAGVSPASPRSASASAAPTSAAPSPPAPQAFTPARVSISLSLPPEAFTFLPSMFSSIAVSLSSPAAGTSAPRSGGAPPPPISATQPASGAAAPPQAPAASAAVSVGRLDRQLLMRQSELILFLRLHGLGGRDRDASVGFAFPSTAEGLENLQRRSSAIASATARLAQALSRANESRQGTGVRAALGAAAATAAGDDSGAAAAVRPAPGLRSPETAAGRLEATSAESARASPREVERSNVPDLKAPAGRASRRLNFVPAEIAVVNAKRQQRTLDMLSQDYLLIALHAAFLSLHWRVPSRFPQLLLSVPPRDAEPSEVATDAPGGRKLSAADAGRLAAGAGEQGDPRKARQGAEEAKKATTESGGGRGDGKPAGGCGAHAVTCAPCGATPSAQSSSSVASQAQTSLRSADPPEGGGSTEVGAAPERAAASADCSVSRSSGSSAARRRVAESYFLRTAAGEFVPVSAAAFRALKQQEEDSEASALAVEAPGSGAAAAERGWPCALLPPAKRRCFVCRGRLEECSCARFSPRHVLLANDEPTLALTLLLLLEASPTRSLTMAEVDSVLFLPRGVIRCGADEANQGEAFCSVFPLSTDDVGSAGLPRTEPKKRKTTASHLASVSFTSPPAASSSSSSSLAESYAAADVSFLRDHFRAVPDPELAHAAATIANLDRLRRRGKIDAGFVAVSEDRVRLICENRELLRRKLEAHFGVSLAPLLSRPASEASGGPRRGTGNRREDLGGARAGGAAPGSQRTAETPADGARTAEASGEPRAKETPDAEPSDALKVGHTRDRPGVCCAGGDARERERRPKKRSRECVEPDADRDISGTRRSGPGHDGKTRQRGECKGDDAAGPEARDGKPAVRAVSRVGHGRDELGAERLVVEIPSADGAAAERKRKRKGAREEERRKKRGKLSETPEPGDFAKLAGDAPLRAAVPAPPCDDAASCTSSPLSASSSLSVTSSVSSAPVTPFFAFGLRNALRQARRSLSRHLVHFSSAASSSPADASSPVSSSSSPLPAASASPLVSSASPWSARLPGSEPRRSPAKRRLPAAGAGYSSPPGKALQRDGGAATHTNRPCGFSVGSAFAALSRSPSPPEDLTCAPDAASVKPTAAAGAQSDSTACAFASAEARVGGMSPPRLAASHEVGIEHLAPFLERKRCPSLTVLDRGNISIAILPKYLHDHLLGAAPAGEDTAARGSRDNFKTANSCEYSSVSDEAKDGDPDERQGDRSAETAPAASRGPSGSSATAALSSPEAGRPASSAAPAGQLGSSAAAAPLASSSSASSSASALLAFSTRAAESLLRGAVGHFLGTSAGRALSASPHAVAASSLSPLTSAGATAGPPPSVCAARSCPSTGRRRPAAAQETEDDATEGSATGGDAATAQGDEERPGDGAPAREDGTVTRRSRAGRWWFVGGRRRGEATEAEARDREQPGRDGDGSDMARRLRDLDSQDSPSQRSGADRLHTLLESLMADVWGRGATAEDTGGGRPFGREGRAGALRQAGDRREPAEREATDVDDGAATTTTHQTDDATSADRGRQRGLTPHASRRGALSPDGLAGSEDLEAQAEGEFTFSDASDAFAGEGTSSETDSDAGDLDEDEVEGREEPWEFPWTPDGSVSAGGDSEESGEDAPSEEDAPNGFGDDEDAFEEPEDEGGTNM</sequence>
<dbReference type="Proteomes" id="UP000224006">
    <property type="component" value="Chromosome IX"/>
</dbReference>
<organism evidence="2 3">
    <name type="scientific">Besnoitia besnoiti</name>
    <name type="common">Apicomplexan protozoan</name>
    <dbReference type="NCBI Taxonomy" id="94643"/>
    <lineage>
        <taxon>Eukaryota</taxon>
        <taxon>Sar</taxon>
        <taxon>Alveolata</taxon>
        <taxon>Apicomplexa</taxon>
        <taxon>Conoidasida</taxon>
        <taxon>Coccidia</taxon>
        <taxon>Eucoccidiorida</taxon>
        <taxon>Eimeriorina</taxon>
        <taxon>Sarcocystidae</taxon>
        <taxon>Besnoitia</taxon>
    </lineage>
</organism>